<dbReference type="GO" id="GO:0006796">
    <property type="term" value="P:phosphate-containing compound metabolic process"/>
    <property type="evidence" value="ECO:0007669"/>
    <property type="project" value="UniProtKB-ARBA"/>
</dbReference>
<protein>
    <submittedName>
        <fullName evidence="6">Cytidine kinase</fullName>
        <ecNumber evidence="6">2.7.1.-</ecNumber>
        <ecNumber evidence="6">2.7.1.73</ecNumber>
    </submittedName>
</protein>
<dbReference type="InParanoid" id="H1Z4F6"/>
<dbReference type="InterPro" id="IPR002139">
    <property type="entry name" value="Ribo/fructo_kinase"/>
</dbReference>
<dbReference type="FunCoup" id="H1Z4F6">
    <property type="interactions" value="96"/>
</dbReference>
<keyword evidence="2 4" id="KW-0808">Transferase</keyword>
<dbReference type="EMBL" id="CM001436">
    <property type="protein sequence ID" value="EHQ36704.1"/>
    <property type="molecule type" value="Genomic_DNA"/>
</dbReference>
<dbReference type="InterPro" id="IPR029056">
    <property type="entry name" value="Ribokinase-like"/>
</dbReference>
<dbReference type="HOGENOM" id="CLU_027634_5_2_2"/>
<dbReference type="PROSITE" id="PS00584">
    <property type="entry name" value="PFKB_KINASES_2"/>
    <property type="match status" value="1"/>
</dbReference>
<dbReference type="EC" id="2.7.1.73" evidence="6"/>
<proteinExistence type="inferred from homology"/>
<accession>H1Z4F6</accession>
<sequence>MISVVGHTATDHIFKVPVFPERHSSVPILDHKIYYGGGAANIAAGIAKLGGECELFSAVGFDFSGSEYDLWMDELGIRKNLLCSDDKRTASCYLYNDEDGDQITFFEWGASELFTTADSPRFECVHMATADPSFNVKVSENSEFASFDPGQDLINYSGEQLSVILDNIDILFANKHEMKGMAEKIGISEADIIKSVPVSVVTMSGDGSVIHMNGSKTRIPSVPVTLADPTGAGDAYRAGFLTAQQIGYDPVTCCKIGTVAASFNVESVGPQTNLPDWERMKLRYEEHFGKLEAVIYSAEPERR</sequence>
<dbReference type="PROSITE" id="PS00583">
    <property type="entry name" value="PFKB_KINASES_1"/>
    <property type="match status" value="1"/>
</dbReference>
<dbReference type="PANTHER" id="PTHR10584:SF166">
    <property type="entry name" value="RIBOKINASE"/>
    <property type="match status" value="1"/>
</dbReference>
<dbReference type="AlphaFoldDB" id="H1Z4F6"/>
<evidence type="ECO:0000256" key="2">
    <source>
        <dbReference type="ARBA" id="ARBA00022679"/>
    </source>
</evidence>
<evidence type="ECO:0000259" key="5">
    <source>
        <dbReference type="Pfam" id="PF00294"/>
    </source>
</evidence>
<dbReference type="InterPro" id="IPR002173">
    <property type="entry name" value="Carboh/pur_kinase_PfkB_CS"/>
</dbReference>
<feature type="domain" description="Carbohydrate kinase PfkB" evidence="5">
    <location>
        <begin position="2"/>
        <end position="276"/>
    </location>
</feature>
<gene>
    <name evidence="6" type="ORF">Metlim_2666</name>
</gene>
<dbReference type="CDD" id="cd01942">
    <property type="entry name" value="ribokinase_group_A"/>
    <property type="match status" value="1"/>
</dbReference>
<evidence type="ECO:0000256" key="4">
    <source>
        <dbReference type="RuleBase" id="RU003704"/>
    </source>
</evidence>
<name>H1Z4F6_9EURY</name>
<dbReference type="OrthoDB" id="26949at2157"/>
<dbReference type="PRINTS" id="PR00990">
    <property type="entry name" value="RIBOKINASE"/>
</dbReference>
<evidence type="ECO:0000313" key="7">
    <source>
        <dbReference type="Proteomes" id="UP000005741"/>
    </source>
</evidence>
<dbReference type="PANTHER" id="PTHR10584">
    <property type="entry name" value="SUGAR KINASE"/>
    <property type="match status" value="1"/>
</dbReference>
<dbReference type="STRING" id="937775.Metlim_2666"/>
<dbReference type="Proteomes" id="UP000005741">
    <property type="component" value="Chromosome"/>
</dbReference>
<dbReference type="EC" id="2.7.1.-" evidence="6"/>
<evidence type="ECO:0000256" key="3">
    <source>
        <dbReference type="ARBA" id="ARBA00022777"/>
    </source>
</evidence>
<keyword evidence="7" id="KW-1185">Reference proteome</keyword>
<dbReference type="Pfam" id="PF00294">
    <property type="entry name" value="PfkB"/>
    <property type="match status" value="1"/>
</dbReference>
<dbReference type="RefSeq" id="WP_004079217.1">
    <property type="nucleotide sequence ID" value="NZ_CM001436.1"/>
</dbReference>
<comment type="similarity">
    <text evidence="1 4">Belongs to the carbohydrate kinase PfkB family.</text>
</comment>
<dbReference type="InterPro" id="IPR011611">
    <property type="entry name" value="PfkB_dom"/>
</dbReference>
<dbReference type="Gene3D" id="3.40.1190.20">
    <property type="match status" value="1"/>
</dbReference>
<evidence type="ECO:0000256" key="1">
    <source>
        <dbReference type="ARBA" id="ARBA00010688"/>
    </source>
</evidence>
<dbReference type="GO" id="GO:0016301">
    <property type="term" value="F:kinase activity"/>
    <property type="evidence" value="ECO:0007669"/>
    <property type="project" value="UniProtKB-KW"/>
</dbReference>
<organism evidence="6 7">
    <name type="scientific">Methanoplanus limicola DSM 2279</name>
    <dbReference type="NCBI Taxonomy" id="937775"/>
    <lineage>
        <taxon>Archaea</taxon>
        <taxon>Methanobacteriati</taxon>
        <taxon>Methanobacteriota</taxon>
        <taxon>Stenosarchaea group</taxon>
        <taxon>Methanomicrobia</taxon>
        <taxon>Methanomicrobiales</taxon>
        <taxon>Methanomicrobiaceae</taxon>
        <taxon>Methanoplanus</taxon>
    </lineage>
</organism>
<keyword evidence="3 4" id="KW-0418">Kinase</keyword>
<evidence type="ECO:0000313" key="6">
    <source>
        <dbReference type="EMBL" id="EHQ36704.1"/>
    </source>
</evidence>
<dbReference type="SUPFAM" id="SSF53613">
    <property type="entry name" value="Ribokinase-like"/>
    <property type="match status" value="1"/>
</dbReference>
<reference evidence="6 7" key="1">
    <citation type="submission" date="2011-10" db="EMBL/GenBank/DDBJ databases">
        <title>The Improved High-Quality Draft genome of Methanoplanus limicola DSM 2279.</title>
        <authorList>
            <consortium name="US DOE Joint Genome Institute (JGI-PGF)"/>
            <person name="Lucas S."/>
            <person name="Copeland A."/>
            <person name="Lapidus A."/>
            <person name="Glavina del Rio T."/>
            <person name="Dalin E."/>
            <person name="Tice H."/>
            <person name="Bruce D."/>
            <person name="Goodwin L."/>
            <person name="Pitluck S."/>
            <person name="Peters L."/>
            <person name="Mikhailova N."/>
            <person name="Lu M."/>
            <person name="Kyrpides N."/>
            <person name="Mavromatis K."/>
            <person name="Ivanova N."/>
            <person name="Markowitz V."/>
            <person name="Cheng J.-F."/>
            <person name="Hugenholtz P."/>
            <person name="Woyke T."/>
            <person name="Wu D."/>
            <person name="Wirth R."/>
            <person name="Brambilla E.-M."/>
            <person name="Klenk H.-P."/>
            <person name="Eisen J.A."/>
        </authorList>
    </citation>
    <scope>NUCLEOTIDE SEQUENCE [LARGE SCALE GENOMIC DNA]</scope>
    <source>
        <strain evidence="6 7">DSM 2279</strain>
    </source>
</reference>